<dbReference type="OrthoDB" id="9809116at2"/>
<evidence type="ECO:0000256" key="1">
    <source>
        <dbReference type="SAM" id="Phobius"/>
    </source>
</evidence>
<gene>
    <name evidence="3" type="ordered locus">Desti_1025</name>
</gene>
<dbReference type="RefSeq" id="WP_014808896.1">
    <property type="nucleotide sequence ID" value="NC_018025.1"/>
</dbReference>
<sequence>MTGEPRVSIVIPVYNSRKTIEKCIESLLLLDHDSLEIIIVDDGSTDGTPELCDRYSEVRLIRLSRGGPSRARNIGITAARGEFVAFTDGDCLVDARWLKELEVPFADPRIAGTGGDQKSPDDETETGRIVQEFLKSIGFITGYIKTDAQLRETEHNPSCNSMYRKQVLLDVGGFDESLWPGEDVELDLKIVRKGHKLMYNPSAVVFHYRPSTYRGFCRMMLRYGASQWPLVMKYGLFRKLHYIPPLLIVCFLGFLAALCREAAAAFLVIVFPALFFAWFLWKTESVSKSLTFTGLILGTILCWNWGFFSGWINKKAAQPEQRAGVTE</sequence>
<organism evidence="3 4">
    <name type="scientific">Desulfomonile tiedjei (strain ATCC 49306 / DSM 6799 / DCB-1)</name>
    <dbReference type="NCBI Taxonomy" id="706587"/>
    <lineage>
        <taxon>Bacteria</taxon>
        <taxon>Pseudomonadati</taxon>
        <taxon>Thermodesulfobacteriota</taxon>
        <taxon>Desulfomonilia</taxon>
        <taxon>Desulfomonilales</taxon>
        <taxon>Desulfomonilaceae</taxon>
        <taxon>Desulfomonile</taxon>
    </lineage>
</organism>
<proteinExistence type="predicted"/>
<dbReference type="SUPFAM" id="SSF53448">
    <property type="entry name" value="Nucleotide-diphospho-sugar transferases"/>
    <property type="match status" value="1"/>
</dbReference>
<dbReference type="Gene3D" id="3.90.550.10">
    <property type="entry name" value="Spore Coat Polysaccharide Biosynthesis Protein SpsA, Chain A"/>
    <property type="match status" value="1"/>
</dbReference>
<dbReference type="Proteomes" id="UP000006055">
    <property type="component" value="Chromosome"/>
</dbReference>
<dbReference type="GO" id="GO:0016740">
    <property type="term" value="F:transferase activity"/>
    <property type="evidence" value="ECO:0007669"/>
    <property type="project" value="UniProtKB-KW"/>
</dbReference>
<dbReference type="AlphaFoldDB" id="I4C2F1"/>
<dbReference type="HOGENOM" id="CLU_025996_19_0_7"/>
<keyword evidence="1" id="KW-0472">Membrane</keyword>
<name>I4C2F1_DESTA</name>
<dbReference type="EMBL" id="CP003360">
    <property type="protein sequence ID" value="AFM23742.1"/>
    <property type="molecule type" value="Genomic_DNA"/>
</dbReference>
<feature type="domain" description="Glycosyltransferase 2-like" evidence="2">
    <location>
        <begin position="8"/>
        <end position="169"/>
    </location>
</feature>
<feature type="transmembrane region" description="Helical" evidence="1">
    <location>
        <begin position="264"/>
        <end position="281"/>
    </location>
</feature>
<keyword evidence="4" id="KW-1185">Reference proteome</keyword>
<accession>I4C2F1</accession>
<evidence type="ECO:0000313" key="4">
    <source>
        <dbReference type="Proteomes" id="UP000006055"/>
    </source>
</evidence>
<reference evidence="4" key="1">
    <citation type="submission" date="2012-06" db="EMBL/GenBank/DDBJ databases">
        <title>Complete sequence of chromosome of Desulfomonile tiedjei DSM 6799.</title>
        <authorList>
            <person name="Lucas S."/>
            <person name="Copeland A."/>
            <person name="Lapidus A."/>
            <person name="Glavina del Rio T."/>
            <person name="Dalin E."/>
            <person name="Tice H."/>
            <person name="Bruce D."/>
            <person name="Goodwin L."/>
            <person name="Pitluck S."/>
            <person name="Peters L."/>
            <person name="Ovchinnikova G."/>
            <person name="Zeytun A."/>
            <person name="Lu M."/>
            <person name="Kyrpides N."/>
            <person name="Mavromatis K."/>
            <person name="Ivanova N."/>
            <person name="Brettin T."/>
            <person name="Detter J.C."/>
            <person name="Han C."/>
            <person name="Larimer F."/>
            <person name="Land M."/>
            <person name="Hauser L."/>
            <person name="Markowitz V."/>
            <person name="Cheng J.-F."/>
            <person name="Hugenholtz P."/>
            <person name="Woyke T."/>
            <person name="Wu D."/>
            <person name="Spring S."/>
            <person name="Schroeder M."/>
            <person name="Brambilla E."/>
            <person name="Klenk H.-P."/>
            <person name="Eisen J.A."/>
        </authorList>
    </citation>
    <scope>NUCLEOTIDE SEQUENCE [LARGE SCALE GENOMIC DNA]</scope>
    <source>
        <strain evidence="4">ATCC 49306 / DSM 6799 / DCB-1</strain>
    </source>
</reference>
<dbReference type="PANTHER" id="PTHR43685">
    <property type="entry name" value="GLYCOSYLTRANSFERASE"/>
    <property type="match status" value="1"/>
</dbReference>
<dbReference type="InterPro" id="IPR001173">
    <property type="entry name" value="Glyco_trans_2-like"/>
</dbReference>
<feature type="transmembrane region" description="Helical" evidence="1">
    <location>
        <begin position="293"/>
        <end position="312"/>
    </location>
</feature>
<dbReference type="KEGG" id="dti:Desti_1025"/>
<dbReference type="InterPro" id="IPR050834">
    <property type="entry name" value="Glycosyltransf_2"/>
</dbReference>
<protein>
    <submittedName>
        <fullName evidence="3">Glycosyl transferase</fullName>
    </submittedName>
</protein>
<dbReference type="InterPro" id="IPR029044">
    <property type="entry name" value="Nucleotide-diphossugar_trans"/>
</dbReference>
<evidence type="ECO:0000313" key="3">
    <source>
        <dbReference type="EMBL" id="AFM23742.1"/>
    </source>
</evidence>
<dbReference type="STRING" id="706587.Desti_1025"/>
<keyword evidence="1" id="KW-0812">Transmembrane</keyword>
<evidence type="ECO:0000259" key="2">
    <source>
        <dbReference type="Pfam" id="PF00535"/>
    </source>
</evidence>
<keyword evidence="3" id="KW-0808">Transferase</keyword>
<dbReference type="eggNOG" id="COG1216">
    <property type="taxonomic scope" value="Bacteria"/>
</dbReference>
<keyword evidence="1" id="KW-1133">Transmembrane helix</keyword>
<dbReference type="PANTHER" id="PTHR43685:SF3">
    <property type="entry name" value="SLR2126 PROTEIN"/>
    <property type="match status" value="1"/>
</dbReference>
<feature type="transmembrane region" description="Helical" evidence="1">
    <location>
        <begin position="240"/>
        <end position="258"/>
    </location>
</feature>
<dbReference type="Pfam" id="PF00535">
    <property type="entry name" value="Glycos_transf_2"/>
    <property type="match status" value="1"/>
</dbReference>